<evidence type="ECO:0000313" key="8">
    <source>
        <dbReference type="EMBL" id="HDD43278.1"/>
    </source>
</evidence>
<accession>A0A7C0Y369</accession>
<keyword evidence="5" id="KW-1278">Translocase</keyword>
<name>A0A7C0Y369_DESA2</name>
<dbReference type="InterPro" id="IPR012340">
    <property type="entry name" value="NA-bd_OB-fold"/>
</dbReference>
<dbReference type="EMBL" id="DRBS01000010">
    <property type="protein sequence ID" value="HDD43278.1"/>
    <property type="molecule type" value="Genomic_DNA"/>
</dbReference>
<keyword evidence="2" id="KW-1003">Cell membrane</keyword>
<evidence type="ECO:0000256" key="2">
    <source>
        <dbReference type="ARBA" id="ARBA00022475"/>
    </source>
</evidence>
<keyword evidence="4 8" id="KW-0067">ATP-binding</keyword>
<evidence type="ECO:0000256" key="6">
    <source>
        <dbReference type="ARBA" id="ARBA00023136"/>
    </source>
</evidence>
<dbReference type="InterPro" id="IPR027417">
    <property type="entry name" value="P-loop_NTPase"/>
</dbReference>
<dbReference type="PANTHER" id="PTHR43875:SF15">
    <property type="entry name" value="TREHALOSE IMPORT ATP-BINDING PROTEIN SUGC"/>
    <property type="match status" value="1"/>
</dbReference>
<dbReference type="FunFam" id="3.40.50.300:FF:000042">
    <property type="entry name" value="Maltose/maltodextrin ABC transporter, ATP-binding protein"/>
    <property type="match status" value="1"/>
</dbReference>
<dbReference type="InterPro" id="IPR003593">
    <property type="entry name" value="AAA+_ATPase"/>
</dbReference>
<evidence type="ECO:0000259" key="7">
    <source>
        <dbReference type="PROSITE" id="PS50893"/>
    </source>
</evidence>
<dbReference type="InterPro" id="IPR015855">
    <property type="entry name" value="ABC_transpr_MalK-like"/>
</dbReference>
<dbReference type="Pfam" id="PF17912">
    <property type="entry name" value="OB_MalK"/>
    <property type="match status" value="1"/>
</dbReference>
<proteinExistence type="predicted"/>
<gene>
    <name evidence="8" type="ORF">ENG63_00250</name>
</gene>
<dbReference type="GO" id="GO:0140359">
    <property type="term" value="F:ABC-type transporter activity"/>
    <property type="evidence" value="ECO:0007669"/>
    <property type="project" value="InterPro"/>
</dbReference>
<sequence>MIFIKIKELSKEFKTIRKKIIALNNISLEIEKGEFFVILGPSGCGKSTLLNILAGLEKPTKGEIWFGEKLVCSTEKRIFLSSKERNVSMVFQSYALYPHLNVYDNIAFPLKIAKISKKIIKEKVTKMAKMLAIDDLLEAKPKELSGGQRQRVAIARALVRHPSLFLLDEPLSNLDAQLRIKMREELKNLQQKLGITTIYVTHDQTEAMTLGDRLAILKKGKIQQIGKPLEVYKKPANIFVASFMGTPPMNLIKTEIFEESGNFYTLIDKNKFKIYIDKKELKEKEIILGIRPEDIKIVEEKTENSFEEEIKHIEHLGTEIILHFKIGENKLLVKLTEDKGFKKGKKIRLFIDPKKIYIFKSAEMT</sequence>
<organism evidence="8">
    <name type="scientific">Desulfofervidus auxilii</name>
    <dbReference type="NCBI Taxonomy" id="1621989"/>
    <lineage>
        <taxon>Bacteria</taxon>
        <taxon>Pseudomonadati</taxon>
        <taxon>Thermodesulfobacteriota</taxon>
        <taxon>Candidatus Desulfofervidia</taxon>
        <taxon>Candidatus Desulfofervidales</taxon>
        <taxon>Candidatus Desulfofervidaceae</taxon>
        <taxon>Candidatus Desulfofervidus</taxon>
    </lineage>
</organism>
<dbReference type="SUPFAM" id="SSF52540">
    <property type="entry name" value="P-loop containing nucleoside triphosphate hydrolases"/>
    <property type="match status" value="1"/>
</dbReference>
<dbReference type="GO" id="GO:0055052">
    <property type="term" value="C:ATP-binding cassette (ABC) transporter complex, substrate-binding subunit-containing"/>
    <property type="evidence" value="ECO:0007669"/>
    <property type="project" value="TreeGrafter"/>
</dbReference>
<dbReference type="GO" id="GO:0008643">
    <property type="term" value="P:carbohydrate transport"/>
    <property type="evidence" value="ECO:0007669"/>
    <property type="project" value="InterPro"/>
</dbReference>
<evidence type="ECO:0000256" key="3">
    <source>
        <dbReference type="ARBA" id="ARBA00022741"/>
    </source>
</evidence>
<dbReference type="InterPro" id="IPR017871">
    <property type="entry name" value="ABC_transporter-like_CS"/>
</dbReference>
<evidence type="ECO:0000256" key="1">
    <source>
        <dbReference type="ARBA" id="ARBA00022448"/>
    </source>
</evidence>
<dbReference type="Pfam" id="PF00005">
    <property type="entry name" value="ABC_tran"/>
    <property type="match status" value="1"/>
</dbReference>
<dbReference type="InterPro" id="IPR008995">
    <property type="entry name" value="Mo/tungstate-bd_C_term_dom"/>
</dbReference>
<dbReference type="SUPFAM" id="SSF50331">
    <property type="entry name" value="MOP-like"/>
    <property type="match status" value="1"/>
</dbReference>
<evidence type="ECO:0000256" key="5">
    <source>
        <dbReference type="ARBA" id="ARBA00022967"/>
    </source>
</evidence>
<dbReference type="InterPro" id="IPR040582">
    <property type="entry name" value="OB_MalK-like"/>
</dbReference>
<keyword evidence="1" id="KW-0813">Transport</keyword>
<dbReference type="CDD" id="cd03301">
    <property type="entry name" value="ABC_MalK_N"/>
    <property type="match status" value="1"/>
</dbReference>
<reference evidence="8" key="1">
    <citation type="journal article" date="2020" name="mSystems">
        <title>Genome- and Community-Level Interaction Insights into Carbon Utilization and Element Cycling Functions of Hydrothermarchaeota in Hydrothermal Sediment.</title>
        <authorList>
            <person name="Zhou Z."/>
            <person name="Liu Y."/>
            <person name="Xu W."/>
            <person name="Pan J."/>
            <person name="Luo Z.H."/>
            <person name="Li M."/>
        </authorList>
    </citation>
    <scope>NUCLEOTIDE SEQUENCE [LARGE SCALE GENOMIC DNA]</scope>
    <source>
        <strain evidence="8">HyVt-233</strain>
    </source>
</reference>
<protein>
    <submittedName>
        <fullName evidence="8">ABC transporter ATP-binding protein</fullName>
    </submittedName>
</protein>
<dbReference type="AlphaFoldDB" id="A0A7C0Y369"/>
<keyword evidence="3" id="KW-0547">Nucleotide-binding</keyword>
<dbReference type="PANTHER" id="PTHR43875">
    <property type="entry name" value="MALTODEXTRIN IMPORT ATP-BINDING PROTEIN MSMX"/>
    <property type="match status" value="1"/>
</dbReference>
<keyword evidence="6" id="KW-0472">Membrane</keyword>
<dbReference type="PROSITE" id="PS50893">
    <property type="entry name" value="ABC_TRANSPORTER_2"/>
    <property type="match status" value="1"/>
</dbReference>
<dbReference type="GO" id="GO:0005524">
    <property type="term" value="F:ATP binding"/>
    <property type="evidence" value="ECO:0007669"/>
    <property type="project" value="UniProtKB-KW"/>
</dbReference>
<dbReference type="GO" id="GO:0016887">
    <property type="term" value="F:ATP hydrolysis activity"/>
    <property type="evidence" value="ECO:0007669"/>
    <property type="project" value="InterPro"/>
</dbReference>
<dbReference type="Gene3D" id="2.40.50.100">
    <property type="match status" value="1"/>
</dbReference>
<comment type="caution">
    <text evidence="8">The sequence shown here is derived from an EMBL/GenBank/DDBJ whole genome shotgun (WGS) entry which is preliminary data.</text>
</comment>
<dbReference type="InterPro" id="IPR005116">
    <property type="entry name" value="Transp-assoc_OB_typ1"/>
</dbReference>
<dbReference type="InterPro" id="IPR047641">
    <property type="entry name" value="ABC_transpr_MalK/UgpC-like"/>
</dbReference>
<dbReference type="PROSITE" id="PS00211">
    <property type="entry name" value="ABC_TRANSPORTER_1"/>
    <property type="match status" value="1"/>
</dbReference>
<dbReference type="Proteomes" id="UP000886289">
    <property type="component" value="Unassembled WGS sequence"/>
</dbReference>
<dbReference type="InterPro" id="IPR003439">
    <property type="entry name" value="ABC_transporter-like_ATP-bd"/>
</dbReference>
<dbReference type="Pfam" id="PF03459">
    <property type="entry name" value="TOBE"/>
    <property type="match status" value="1"/>
</dbReference>
<dbReference type="Gene3D" id="2.40.50.140">
    <property type="entry name" value="Nucleic acid-binding proteins"/>
    <property type="match status" value="1"/>
</dbReference>
<evidence type="ECO:0000256" key="4">
    <source>
        <dbReference type="ARBA" id="ARBA00022840"/>
    </source>
</evidence>
<dbReference type="Gene3D" id="3.40.50.300">
    <property type="entry name" value="P-loop containing nucleotide triphosphate hydrolases"/>
    <property type="match status" value="1"/>
</dbReference>
<feature type="domain" description="ABC transporter" evidence="7">
    <location>
        <begin position="4"/>
        <end position="244"/>
    </location>
</feature>
<dbReference type="SMART" id="SM00382">
    <property type="entry name" value="AAA"/>
    <property type="match status" value="1"/>
</dbReference>